<dbReference type="AlphaFoldDB" id="A0A9P4S5N0"/>
<organism evidence="2 3">
    <name type="scientific">Patellaria atrata CBS 101060</name>
    <dbReference type="NCBI Taxonomy" id="1346257"/>
    <lineage>
        <taxon>Eukaryota</taxon>
        <taxon>Fungi</taxon>
        <taxon>Dikarya</taxon>
        <taxon>Ascomycota</taxon>
        <taxon>Pezizomycotina</taxon>
        <taxon>Dothideomycetes</taxon>
        <taxon>Dothideomycetes incertae sedis</taxon>
        <taxon>Patellariales</taxon>
        <taxon>Patellariaceae</taxon>
        <taxon>Patellaria</taxon>
    </lineage>
</organism>
<gene>
    <name evidence="2" type="ORF">M501DRAFT_435586</name>
</gene>
<evidence type="ECO:0000313" key="2">
    <source>
        <dbReference type="EMBL" id="KAF2835488.1"/>
    </source>
</evidence>
<reference evidence="2" key="1">
    <citation type="journal article" date="2020" name="Stud. Mycol.">
        <title>101 Dothideomycetes genomes: a test case for predicting lifestyles and emergence of pathogens.</title>
        <authorList>
            <person name="Haridas S."/>
            <person name="Albert R."/>
            <person name="Binder M."/>
            <person name="Bloem J."/>
            <person name="Labutti K."/>
            <person name="Salamov A."/>
            <person name="Andreopoulos B."/>
            <person name="Baker S."/>
            <person name="Barry K."/>
            <person name="Bills G."/>
            <person name="Bluhm B."/>
            <person name="Cannon C."/>
            <person name="Castanera R."/>
            <person name="Culley D."/>
            <person name="Daum C."/>
            <person name="Ezra D."/>
            <person name="Gonzalez J."/>
            <person name="Henrissat B."/>
            <person name="Kuo A."/>
            <person name="Liang C."/>
            <person name="Lipzen A."/>
            <person name="Lutzoni F."/>
            <person name="Magnuson J."/>
            <person name="Mondo S."/>
            <person name="Nolan M."/>
            <person name="Ohm R."/>
            <person name="Pangilinan J."/>
            <person name="Park H.-J."/>
            <person name="Ramirez L."/>
            <person name="Alfaro M."/>
            <person name="Sun H."/>
            <person name="Tritt A."/>
            <person name="Yoshinaga Y."/>
            <person name="Zwiers L.-H."/>
            <person name="Turgeon B."/>
            <person name="Goodwin S."/>
            <person name="Spatafora J."/>
            <person name="Crous P."/>
            <person name="Grigoriev I."/>
        </authorList>
    </citation>
    <scope>NUCLEOTIDE SEQUENCE</scope>
    <source>
        <strain evidence="2">CBS 101060</strain>
    </source>
</reference>
<feature type="region of interest" description="Disordered" evidence="1">
    <location>
        <begin position="63"/>
        <end position="194"/>
    </location>
</feature>
<sequence length="264" mass="28996">MSIVRAFTRRSKRTETPSFSPIRTASTKQNGQMVDRKQISGPVALISTTNMLSYDAPDIPTMRHVSSSSVSSSSSSTAEDSDHSAANLSGADTDATSVTSSPTSPEPNHLSCYFPQPTQKPRRSTSTTSFPRASELSIDAPAIPKRALSHSKKAHEQIARQRSIRSMSARSSLSSREQRSSVDMFRTSVEPNHPFGKELEQLNEVAEEFGNVAKDADAAQIDEDNHFMQQHGLVKFCASDYLMEIQPLYSNIFGDISLPSPQWI</sequence>
<feature type="compositionally biased region" description="Low complexity" evidence="1">
    <location>
        <begin position="91"/>
        <end position="103"/>
    </location>
</feature>
<feature type="compositionally biased region" description="Low complexity" evidence="1">
    <location>
        <begin position="160"/>
        <end position="175"/>
    </location>
</feature>
<proteinExistence type="predicted"/>
<feature type="compositionally biased region" description="Polar residues" evidence="1">
    <location>
        <begin position="116"/>
        <end position="131"/>
    </location>
</feature>
<evidence type="ECO:0000256" key="1">
    <source>
        <dbReference type="SAM" id="MobiDB-lite"/>
    </source>
</evidence>
<accession>A0A9P4S5N0</accession>
<evidence type="ECO:0000313" key="3">
    <source>
        <dbReference type="Proteomes" id="UP000799429"/>
    </source>
</evidence>
<dbReference type="Proteomes" id="UP000799429">
    <property type="component" value="Unassembled WGS sequence"/>
</dbReference>
<protein>
    <submittedName>
        <fullName evidence="2">Uncharacterized protein</fullName>
    </submittedName>
</protein>
<comment type="caution">
    <text evidence="2">The sequence shown here is derived from an EMBL/GenBank/DDBJ whole genome shotgun (WGS) entry which is preliminary data.</text>
</comment>
<feature type="region of interest" description="Disordered" evidence="1">
    <location>
        <begin position="1"/>
        <end position="39"/>
    </location>
</feature>
<dbReference type="EMBL" id="MU006108">
    <property type="protein sequence ID" value="KAF2835488.1"/>
    <property type="molecule type" value="Genomic_DNA"/>
</dbReference>
<feature type="compositionally biased region" description="Polar residues" evidence="1">
    <location>
        <begin position="16"/>
        <end position="32"/>
    </location>
</feature>
<name>A0A9P4S5N0_9PEZI</name>
<keyword evidence="3" id="KW-1185">Reference proteome</keyword>
<feature type="compositionally biased region" description="Low complexity" evidence="1">
    <location>
        <begin position="65"/>
        <end position="76"/>
    </location>
</feature>
<dbReference type="OrthoDB" id="5419666at2759"/>